<evidence type="ECO:0000313" key="3">
    <source>
        <dbReference type="Proteomes" id="UP000271974"/>
    </source>
</evidence>
<keyword evidence="1" id="KW-0812">Transmembrane</keyword>
<keyword evidence="1" id="KW-0472">Membrane</keyword>
<keyword evidence="1" id="KW-1133">Transmembrane helix</keyword>
<comment type="caution">
    <text evidence="2">The sequence shown here is derived from an EMBL/GenBank/DDBJ whole genome shotgun (WGS) entry which is preliminary data.</text>
</comment>
<feature type="transmembrane region" description="Helical" evidence="1">
    <location>
        <begin position="40"/>
        <end position="58"/>
    </location>
</feature>
<keyword evidence="3" id="KW-1185">Reference proteome</keyword>
<sequence>MNKAHLTKSKASDNKTLKLKNYVKKQKSEYMCITITARPFGKSLSLLIFLTFTILYFMRTTDLFPLMHFVNNLHKPLTKFLTDYFLKNIISVILYLDTLH</sequence>
<dbReference type="AlphaFoldDB" id="A0A3S0ZGW3"/>
<organism evidence="2 3">
    <name type="scientific">Elysia chlorotica</name>
    <name type="common">Eastern emerald elysia</name>
    <name type="synonym">Sea slug</name>
    <dbReference type="NCBI Taxonomy" id="188477"/>
    <lineage>
        <taxon>Eukaryota</taxon>
        <taxon>Metazoa</taxon>
        <taxon>Spiralia</taxon>
        <taxon>Lophotrochozoa</taxon>
        <taxon>Mollusca</taxon>
        <taxon>Gastropoda</taxon>
        <taxon>Heterobranchia</taxon>
        <taxon>Euthyneura</taxon>
        <taxon>Panpulmonata</taxon>
        <taxon>Sacoglossa</taxon>
        <taxon>Placobranchoidea</taxon>
        <taxon>Plakobranchidae</taxon>
        <taxon>Elysia</taxon>
    </lineage>
</organism>
<evidence type="ECO:0000313" key="2">
    <source>
        <dbReference type="EMBL" id="RUS74579.1"/>
    </source>
</evidence>
<name>A0A3S0ZGW3_ELYCH</name>
<accession>A0A3S0ZGW3</accession>
<proteinExistence type="predicted"/>
<reference evidence="2 3" key="1">
    <citation type="submission" date="2019-01" db="EMBL/GenBank/DDBJ databases">
        <title>A draft genome assembly of the solar-powered sea slug Elysia chlorotica.</title>
        <authorList>
            <person name="Cai H."/>
            <person name="Li Q."/>
            <person name="Fang X."/>
            <person name="Li J."/>
            <person name="Curtis N.E."/>
            <person name="Altenburger A."/>
            <person name="Shibata T."/>
            <person name="Feng M."/>
            <person name="Maeda T."/>
            <person name="Schwartz J.A."/>
            <person name="Shigenobu S."/>
            <person name="Lundholm N."/>
            <person name="Nishiyama T."/>
            <person name="Yang H."/>
            <person name="Hasebe M."/>
            <person name="Li S."/>
            <person name="Pierce S.K."/>
            <person name="Wang J."/>
        </authorList>
    </citation>
    <scope>NUCLEOTIDE SEQUENCE [LARGE SCALE GENOMIC DNA]</scope>
    <source>
        <strain evidence="2">EC2010</strain>
        <tissue evidence="2">Whole organism of an adult</tissue>
    </source>
</reference>
<dbReference type="Proteomes" id="UP000271974">
    <property type="component" value="Unassembled WGS sequence"/>
</dbReference>
<gene>
    <name evidence="2" type="ORF">EGW08_017660</name>
</gene>
<evidence type="ECO:0000256" key="1">
    <source>
        <dbReference type="SAM" id="Phobius"/>
    </source>
</evidence>
<dbReference type="EMBL" id="RQTK01000818">
    <property type="protein sequence ID" value="RUS74579.1"/>
    <property type="molecule type" value="Genomic_DNA"/>
</dbReference>
<protein>
    <submittedName>
        <fullName evidence="2">Uncharacterized protein</fullName>
    </submittedName>
</protein>